<feature type="transmembrane region" description="Helical" evidence="4">
    <location>
        <begin position="141"/>
        <end position="163"/>
    </location>
</feature>
<evidence type="ECO:0000313" key="6">
    <source>
        <dbReference type="Proteomes" id="UP000031552"/>
    </source>
</evidence>
<dbReference type="AlphaFoldDB" id="A0A090D2G2"/>
<keyword evidence="6" id="KW-1185">Reference proteome</keyword>
<keyword evidence="2 4" id="KW-1133">Transmembrane helix</keyword>
<proteinExistence type="predicted"/>
<dbReference type="PANTHER" id="PTHR23526">
    <property type="entry name" value="INTEGRAL MEMBRANE TRANSPORT PROTEIN-RELATED"/>
    <property type="match status" value="1"/>
</dbReference>
<dbReference type="InterPro" id="IPR052528">
    <property type="entry name" value="Sugar_transport-like"/>
</dbReference>
<dbReference type="Proteomes" id="UP000031552">
    <property type="component" value="Unassembled WGS sequence"/>
</dbReference>
<feature type="transmembrane region" description="Helical" evidence="4">
    <location>
        <begin position="262"/>
        <end position="284"/>
    </location>
</feature>
<evidence type="ECO:0000256" key="2">
    <source>
        <dbReference type="ARBA" id="ARBA00022989"/>
    </source>
</evidence>
<feature type="transmembrane region" description="Helical" evidence="4">
    <location>
        <begin position="229"/>
        <end position="250"/>
    </location>
</feature>
<dbReference type="EMBL" id="CCEJ010000008">
    <property type="protein sequence ID" value="CDR34625.1"/>
    <property type="molecule type" value="Genomic_DNA"/>
</dbReference>
<dbReference type="CDD" id="cd06174">
    <property type="entry name" value="MFS"/>
    <property type="match status" value="1"/>
</dbReference>
<protein>
    <submittedName>
        <fullName evidence="5">Conserved putative membrane protein</fullName>
    </submittedName>
</protein>
<gene>
    <name evidence="5" type="ORF">CSEC_1816</name>
</gene>
<reference evidence="5" key="2">
    <citation type="submission" date="2014-09" db="EMBL/GenBank/DDBJ databases">
        <title>Criblamydia sequanensis harbors a mega-plasmid encoding arsenite resistance.</title>
        <authorList>
            <person name="Bertelli C."/>
            <person name="Goesmann A."/>
            <person name="Greub G."/>
        </authorList>
    </citation>
    <scope>NUCLEOTIDE SEQUENCE [LARGE SCALE GENOMIC DNA]</scope>
    <source>
        <strain evidence="5">CRIB-18</strain>
    </source>
</reference>
<dbReference type="Gene3D" id="1.20.1250.20">
    <property type="entry name" value="MFS general substrate transporter like domains"/>
    <property type="match status" value="2"/>
</dbReference>
<dbReference type="RefSeq" id="WP_041018126.1">
    <property type="nucleotide sequence ID" value="NZ_CCEJ010000008.1"/>
</dbReference>
<dbReference type="SUPFAM" id="SSF103473">
    <property type="entry name" value="MFS general substrate transporter"/>
    <property type="match status" value="1"/>
</dbReference>
<evidence type="ECO:0000256" key="3">
    <source>
        <dbReference type="ARBA" id="ARBA00023136"/>
    </source>
</evidence>
<evidence type="ECO:0000256" key="1">
    <source>
        <dbReference type="ARBA" id="ARBA00022692"/>
    </source>
</evidence>
<dbReference type="InterPro" id="IPR011701">
    <property type="entry name" value="MFS"/>
</dbReference>
<evidence type="ECO:0000313" key="5">
    <source>
        <dbReference type="EMBL" id="CDR34625.1"/>
    </source>
</evidence>
<dbReference type="GO" id="GO:0022857">
    <property type="term" value="F:transmembrane transporter activity"/>
    <property type="evidence" value="ECO:0007669"/>
    <property type="project" value="InterPro"/>
</dbReference>
<evidence type="ECO:0000256" key="4">
    <source>
        <dbReference type="SAM" id="Phobius"/>
    </source>
</evidence>
<organism evidence="5 6">
    <name type="scientific">Candidatus Criblamydia sequanensis CRIB-18</name>
    <dbReference type="NCBI Taxonomy" id="1437425"/>
    <lineage>
        <taxon>Bacteria</taxon>
        <taxon>Pseudomonadati</taxon>
        <taxon>Chlamydiota</taxon>
        <taxon>Chlamydiia</taxon>
        <taxon>Parachlamydiales</taxon>
        <taxon>Candidatus Criblamydiaceae</taxon>
        <taxon>Candidatus Criblamydia</taxon>
    </lineage>
</organism>
<comment type="caution">
    <text evidence="5">The sequence shown here is derived from an EMBL/GenBank/DDBJ whole genome shotgun (WGS) entry which is preliminary data.</text>
</comment>
<reference evidence="5" key="1">
    <citation type="submission" date="2013-12" db="EMBL/GenBank/DDBJ databases">
        <authorList>
            <person name="Linke B."/>
        </authorList>
    </citation>
    <scope>NUCLEOTIDE SEQUENCE [LARGE SCALE GENOMIC DNA]</scope>
    <source>
        <strain evidence="5">CRIB-18</strain>
    </source>
</reference>
<feature type="transmembrane region" description="Helical" evidence="4">
    <location>
        <begin position="20"/>
        <end position="41"/>
    </location>
</feature>
<dbReference type="PANTHER" id="PTHR23526:SF2">
    <property type="entry name" value="MAJOR FACILITATOR SUPERFAMILY (MFS) PROFILE DOMAIN-CONTAINING PROTEIN"/>
    <property type="match status" value="1"/>
</dbReference>
<keyword evidence="1 4" id="KW-0812">Transmembrane</keyword>
<feature type="transmembrane region" description="Helical" evidence="4">
    <location>
        <begin position="103"/>
        <end position="120"/>
    </location>
</feature>
<keyword evidence="3 4" id="KW-0472">Membrane</keyword>
<accession>A0A090D2G2</accession>
<dbReference type="eggNOG" id="ENOG502ZBBQ">
    <property type="taxonomic scope" value="Bacteria"/>
</dbReference>
<sequence length="415" mass="46875">MEKGFNLKTLVQEKTRLAFLWTKILDTPFWAMFNMLPFILYKDLQASSFEIAVIIALKPLSAIISMYWSDHLSKKGWSLKNNILLSNLIRHLPFFLFPWVSNPWFFIFAFGLNMALYRGAQPAWMEILKVNLPGVAKEKTFAFGSALGYIGDAIIPFVIGMALDGVEQGWRYIFPITALISLFPLVFQWHIPLKEDLELKANPIKSSLKDHVVSPWKSTFQLIKKRRDFAYFQIGFILGGSGLIIMQPALPAFFFDNLKLSYTELAVALTFCKGIGFALSTPFWTRFIGREDIFRFTSHVIAIAALFPFFLLFAKFNLIWLYLGYIGYGIMQAGSNLSWNMSGPIFSKDEDSSLFTTVNVVTVGLRGLVAPALGSILNSYFGSQAPLIGGALLCLLATERLFSYSRKLGFSKRQA</sequence>
<dbReference type="InterPro" id="IPR036259">
    <property type="entry name" value="MFS_trans_sf"/>
</dbReference>
<feature type="transmembrane region" description="Helical" evidence="4">
    <location>
        <begin position="385"/>
        <end position="403"/>
    </location>
</feature>
<dbReference type="Pfam" id="PF07690">
    <property type="entry name" value="MFS_1"/>
    <property type="match status" value="1"/>
</dbReference>
<feature type="transmembrane region" description="Helical" evidence="4">
    <location>
        <begin position="169"/>
        <end position="187"/>
    </location>
</feature>
<name>A0A090D2G2_9BACT</name>
<feature type="transmembrane region" description="Helical" evidence="4">
    <location>
        <begin position="296"/>
        <end position="313"/>
    </location>
</feature>
<dbReference type="OrthoDB" id="21897at2"/>